<feature type="coiled-coil region" evidence="6">
    <location>
        <begin position="571"/>
        <end position="630"/>
    </location>
</feature>
<evidence type="ECO:0000259" key="8">
    <source>
        <dbReference type="PROSITE" id="PS50250"/>
    </source>
</evidence>
<dbReference type="SMART" id="SM00088">
    <property type="entry name" value="PINT"/>
    <property type="match status" value="1"/>
</dbReference>
<feature type="region of interest" description="Disordered" evidence="7">
    <location>
        <begin position="783"/>
        <end position="1216"/>
    </location>
</feature>
<dbReference type="GO" id="GO:0003743">
    <property type="term" value="F:translation initiation factor activity"/>
    <property type="evidence" value="ECO:0007669"/>
    <property type="project" value="UniProtKB-UniRule"/>
</dbReference>
<keyword evidence="2 6" id="KW-0963">Cytoplasm</keyword>
<dbReference type="Pfam" id="PF01399">
    <property type="entry name" value="PCI"/>
    <property type="match status" value="1"/>
</dbReference>
<dbReference type="GO" id="GO:0003729">
    <property type="term" value="F:mRNA binding"/>
    <property type="evidence" value="ECO:0007669"/>
    <property type="project" value="TreeGrafter"/>
</dbReference>
<evidence type="ECO:0000256" key="3">
    <source>
        <dbReference type="ARBA" id="ARBA00022540"/>
    </source>
</evidence>
<feature type="compositionally biased region" description="Basic and acidic residues" evidence="7">
    <location>
        <begin position="972"/>
        <end position="986"/>
    </location>
</feature>
<dbReference type="AlphaFoldDB" id="A0AAD9MVL8"/>
<feature type="domain" description="PCI" evidence="8">
    <location>
        <begin position="315"/>
        <end position="494"/>
    </location>
</feature>
<dbReference type="InterPro" id="IPR054711">
    <property type="entry name" value="eIF3a_PCI_TPR-like"/>
</dbReference>
<gene>
    <name evidence="9" type="ORF">LSH36_571g03027</name>
</gene>
<dbReference type="GO" id="GO:0002188">
    <property type="term" value="P:translation reinitiation"/>
    <property type="evidence" value="ECO:0007669"/>
    <property type="project" value="TreeGrafter"/>
</dbReference>
<evidence type="ECO:0000256" key="2">
    <source>
        <dbReference type="ARBA" id="ARBA00022490"/>
    </source>
</evidence>
<dbReference type="GO" id="GO:0016282">
    <property type="term" value="C:eukaryotic 43S preinitiation complex"/>
    <property type="evidence" value="ECO:0007669"/>
    <property type="project" value="UniProtKB-UniRule"/>
</dbReference>
<keyword evidence="5 6" id="KW-0648">Protein biosynthesis</keyword>
<comment type="similarity">
    <text evidence="6">Belongs to the eIF-3 subunit A family.</text>
</comment>
<comment type="function">
    <text evidence="6">RNA-binding component of the eukaryotic translation initiation factor 3 (eIF-3) complex, which is involved in protein synthesis of a specialized repertoire of mRNAs and, together with other initiation factors, stimulates binding of mRNA and methionyl-tRNAi to the 40S ribosome. The eIF-3 complex specifically targets and initiates translation of a subset of mRNAs involved in cell proliferation.</text>
</comment>
<reference evidence="9" key="1">
    <citation type="journal article" date="2023" name="Mol. Biol. Evol.">
        <title>Third-Generation Sequencing Reveals the Adaptive Role of the Epigenome in Three Deep-Sea Polychaetes.</title>
        <authorList>
            <person name="Perez M."/>
            <person name="Aroh O."/>
            <person name="Sun Y."/>
            <person name="Lan Y."/>
            <person name="Juniper S.K."/>
            <person name="Young C.R."/>
            <person name="Angers B."/>
            <person name="Qian P.Y."/>
        </authorList>
    </citation>
    <scope>NUCLEOTIDE SEQUENCE</scope>
    <source>
        <strain evidence="9">P08H-3</strain>
    </source>
</reference>
<dbReference type="InterPro" id="IPR027512">
    <property type="entry name" value="EIF3A"/>
</dbReference>
<comment type="caution">
    <text evidence="9">The sequence shown here is derived from an EMBL/GenBank/DDBJ whole genome shotgun (WGS) entry which is preliminary data.</text>
</comment>
<dbReference type="GO" id="GO:0071540">
    <property type="term" value="C:eukaryotic translation initiation factor 3 complex, eIF3e"/>
    <property type="evidence" value="ECO:0007669"/>
    <property type="project" value="TreeGrafter"/>
</dbReference>
<feature type="compositionally biased region" description="Basic and acidic residues" evidence="7">
    <location>
        <begin position="909"/>
        <end position="952"/>
    </location>
</feature>
<evidence type="ECO:0000256" key="5">
    <source>
        <dbReference type="ARBA" id="ARBA00022917"/>
    </source>
</evidence>
<dbReference type="Proteomes" id="UP001208570">
    <property type="component" value="Unassembled WGS sequence"/>
</dbReference>
<dbReference type="PANTHER" id="PTHR14005">
    <property type="entry name" value="EUKARYOTIC TRANSLATION INITIATION FACTOR 3, THETA SUBUNIT"/>
    <property type="match status" value="1"/>
</dbReference>
<dbReference type="GO" id="GO:0033290">
    <property type="term" value="C:eukaryotic 48S preinitiation complex"/>
    <property type="evidence" value="ECO:0007669"/>
    <property type="project" value="UniProtKB-UniRule"/>
</dbReference>
<dbReference type="Pfam" id="PF22591">
    <property type="entry name" value="eIF3a_PCI_TPR-like"/>
    <property type="match status" value="1"/>
</dbReference>
<dbReference type="InterPro" id="IPR000717">
    <property type="entry name" value="PCI_dom"/>
</dbReference>
<dbReference type="HAMAP" id="MF_03000">
    <property type="entry name" value="eIF3a"/>
    <property type="match status" value="1"/>
</dbReference>
<dbReference type="GO" id="GO:0001732">
    <property type="term" value="P:formation of cytoplasmic translation initiation complex"/>
    <property type="evidence" value="ECO:0007669"/>
    <property type="project" value="UniProtKB-UniRule"/>
</dbReference>
<dbReference type="PANTHER" id="PTHR14005:SF0">
    <property type="entry name" value="EUKARYOTIC TRANSLATION INITIATION FACTOR 3 SUBUNIT A"/>
    <property type="match status" value="1"/>
</dbReference>
<comment type="subunit">
    <text evidence="6">Component of the eukaryotic translation initiation factor 3 (eIF-3) complex.</text>
</comment>
<feature type="coiled-coil region" evidence="6">
    <location>
        <begin position="663"/>
        <end position="697"/>
    </location>
</feature>
<dbReference type="GO" id="GO:0043614">
    <property type="term" value="C:multi-eIF complex"/>
    <property type="evidence" value="ECO:0007669"/>
    <property type="project" value="TreeGrafter"/>
</dbReference>
<keyword evidence="6" id="KW-0175">Coiled coil</keyword>
<name>A0AAD9MVL8_9ANNE</name>
<dbReference type="Gene3D" id="1.25.40.860">
    <property type="match status" value="2"/>
</dbReference>
<evidence type="ECO:0000256" key="4">
    <source>
        <dbReference type="ARBA" id="ARBA00022884"/>
    </source>
</evidence>
<evidence type="ECO:0000313" key="9">
    <source>
        <dbReference type="EMBL" id="KAK2147085.1"/>
    </source>
</evidence>
<feature type="compositionally biased region" description="Basic and acidic residues" evidence="7">
    <location>
        <begin position="996"/>
        <end position="1201"/>
    </location>
</feature>
<sequence length="1216" mass="145394">MPTYFQRPENALKRANEFLDVGKPQRALDALYDVIKSKKHRQWHKIHEPIMEKYLELCVQLKKSHIAKEGLYQYKNICFPVNIKSLEDVVRKYLRNAEEKTEAARAESHQAVVDVDDLDVIQTPENLLLSAVSGEDTQDRTDRAILTPWVKFLWESYRQCLDLLRNNSSFEKLYQDIAQQAFKFCLKYGRKTEFRKLCDNLRTHLGHIHRHQHQQRAINLNNPESQAMHLETRLVQLDSAINMELWQEAFKAVEDIHGLINLSKKPPKPSLMANFYQKLGLVFWKSGNHMFHACAYHRLLHLSREQKKNLSQEELHKLASRVLCATLSIPIPQSHTAVDALVELDDNTLDKQRRLATLLGLSQHPTRANLVRDLVKYNVIQNVNPELQNLYQWLEVEFHPLKLSSRVTASLEYIKKRDDLVEYVPALEDITIVRLVKQVSQVYQTIEFDRLAKLAPFTSPFRLERILVDIAKKLELQLRIDHRTRSLSFGTDLGVSQKEDVPEGPYLQSMPSEQIRNQLTHMAAALNKAMKIITPIDLECVRADLREKIVQMYHNNASKEHMRILHRRIIIEERKEEIENLNVQREQEEYQQLEDQKRRQYEAEMARLEREAEERERQRRLEEHREIQKKVAKERLEQLKSTSVGAKAFADLSEDVIAEMDVEDILAKQVEQLEREKRELQEKLKSQEKKVDYFERAKRLEEIPLLEKQYQVEKQEMKTTWENHEEERVKELEKEREIALQHRDRLRRMQVDREEFLNKLKEDRKSVYKDKLAKFEERLVEERKSRLEQRKRRRKEERREKWLRDREEEKQRRRDEELKKQREEEERIAHEKREKEEAEYQERLKKLNEIEERKRQREREIEERQKRDEMNRLKDTDREHDDEWRKADAKQSGDGGGPRPWRPRPTEGGWRERVKVKQESWEKGPPELDSHDEAGWRDRVSRGPPPRDDRSPRGGRGPPGEMRSPRSDLGPPDERSPRSDHSDHSPRRNLAPRDGQSPRDDRSPRSERERPSRDDFRGSRDYRETDTWRDRGAHRDDDREWRGGARDEVRGRDWRAGDRDRDREWRREDRGHDAWRRDAPPRDGDDVWRRTGSRRDDRWKDQPPREDRDRDTWKRSSGSRDRDLRRPPLMDDDKPIRRGPPRDDDLRRDGPRDRDGPHDRDGPRDRDVPRDRDGPHDRDSSEWRSSRDNRGSPTKPRDTDRGGAPVEDDGWTMVHR</sequence>
<accession>A0AAD9MVL8</accession>
<keyword evidence="10" id="KW-1185">Reference proteome</keyword>
<dbReference type="Gene3D" id="4.10.860.10">
    <property type="entry name" value="UVR domain"/>
    <property type="match status" value="1"/>
</dbReference>
<keyword evidence="3 6" id="KW-0396">Initiation factor</keyword>
<comment type="subcellular location">
    <subcellularLocation>
        <location evidence="1 6">Cytoplasm</location>
    </subcellularLocation>
</comment>
<proteinExistence type="inferred from homology"/>
<evidence type="ECO:0000313" key="10">
    <source>
        <dbReference type="Proteomes" id="UP001208570"/>
    </source>
</evidence>
<dbReference type="PROSITE" id="PS50250">
    <property type="entry name" value="PCI"/>
    <property type="match status" value="1"/>
</dbReference>
<evidence type="ECO:0000256" key="7">
    <source>
        <dbReference type="SAM" id="MobiDB-lite"/>
    </source>
</evidence>
<organism evidence="9 10">
    <name type="scientific">Paralvinella palmiformis</name>
    <dbReference type="NCBI Taxonomy" id="53620"/>
    <lineage>
        <taxon>Eukaryota</taxon>
        <taxon>Metazoa</taxon>
        <taxon>Spiralia</taxon>
        <taxon>Lophotrochozoa</taxon>
        <taxon>Annelida</taxon>
        <taxon>Polychaeta</taxon>
        <taxon>Sedentaria</taxon>
        <taxon>Canalipalpata</taxon>
        <taxon>Terebellida</taxon>
        <taxon>Terebelliformia</taxon>
        <taxon>Alvinellidae</taxon>
        <taxon>Paralvinella</taxon>
    </lineage>
</organism>
<keyword evidence="4 6" id="KW-0694">RNA-binding</keyword>
<evidence type="ECO:0000256" key="1">
    <source>
        <dbReference type="ARBA" id="ARBA00004496"/>
    </source>
</evidence>
<protein>
    <recommendedName>
        <fullName evidence="6">Eukaryotic translation initiation factor 3 subunit A</fullName>
        <shortName evidence="6">eIF3a</shortName>
    </recommendedName>
    <alternativeName>
        <fullName evidence="6">Eukaryotic translation initiation factor 3 subunit 10</fullName>
    </alternativeName>
</protein>
<evidence type="ECO:0000256" key="6">
    <source>
        <dbReference type="HAMAP-Rule" id="MF_03000"/>
    </source>
</evidence>
<dbReference type="GO" id="GO:0071541">
    <property type="term" value="C:eukaryotic translation initiation factor 3 complex, eIF3m"/>
    <property type="evidence" value="ECO:0007669"/>
    <property type="project" value="TreeGrafter"/>
</dbReference>
<dbReference type="FunFam" id="4.10.860.10:FF:000001">
    <property type="entry name" value="Eukaryotic translation initiation factor 3 subunit A"/>
    <property type="match status" value="1"/>
</dbReference>
<dbReference type="EMBL" id="JAODUP010000571">
    <property type="protein sequence ID" value="KAK2147085.1"/>
    <property type="molecule type" value="Genomic_DNA"/>
</dbReference>
<feature type="compositionally biased region" description="Basic and acidic residues" evidence="7">
    <location>
        <begin position="797"/>
        <end position="891"/>
    </location>
</feature>